<comment type="similarity">
    <text evidence="2">Belongs to the glycosyl hydrolase 88 family.</text>
</comment>
<gene>
    <name evidence="3" type="ORF">A3F83_16455</name>
</gene>
<dbReference type="SUPFAM" id="SSF48208">
    <property type="entry name" value="Six-hairpin glycosidases"/>
    <property type="match status" value="1"/>
</dbReference>
<dbReference type="GO" id="GO:0052757">
    <property type="term" value="F:chondroitin hydrolase activity"/>
    <property type="evidence" value="ECO:0007669"/>
    <property type="project" value="TreeGrafter"/>
</dbReference>
<proteinExistence type="inferred from homology"/>
<dbReference type="GO" id="GO:0000272">
    <property type="term" value="P:polysaccharide catabolic process"/>
    <property type="evidence" value="ECO:0007669"/>
    <property type="project" value="TreeGrafter"/>
</dbReference>
<keyword evidence="1" id="KW-0378">Hydrolase</keyword>
<evidence type="ECO:0008006" key="5">
    <source>
        <dbReference type="Google" id="ProtNLM"/>
    </source>
</evidence>
<evidence type="ECO:0000313" key="3">
    <source>
        <dbReference type="EMBL" id="OGG03470.1"/>
    </source>
</evidence>
<evidence type="ECO:0000256" key="2">
    <source>
        <dbReference type="ARBA" id="ARBA00038358"/>
    </source>
</evidence>
<dbReference type="PANTHER" id="PTHR36845">
    <property type="entry name" value="HYDROLASE, PUTATIVE (AFU_ORTHOLOGUE AFUA_7G05090)-RELATED"/>
    <property type="match status" value="1"/>
</dbReference>
<comment type="caution">
    <text evidence="3">The sequence shown here is derived from an EMBL/GenBank/DDBJ whole genome shotgun (WGS) entry which is preliminary data.</text>
</comment>
<evidence type="ECO:0000256" key="1">
    <source>
        <dbReference type="ARBA" id="ARBA00022801"/>
    </source>
</evidence>
<dbReference type="Gene3D" id="1.50.10.10">
    <property type="match status" value="1"/>
</dbReference>
<dbReference type="InterPro" id="IPR008928">
    <property type="entry name" value="6-hairpin_glycosidase_sf"/>
</dbReference>
<dbReference type="AlphaFoldDB" id="A0A1F5YTE1"/>
<reference evidence="3 4" key="1">
    <citation type="journal article" date="2016" name="Nat. Commun.">
        <title>Thousands of microbial genomes shed light on interconnected biogeochemical processes in an aquifer system.</title>
        <authorList>
            <person name="Anantharaman K."/>
            <person name="Brown C.T."/>
            <person name="Hug L.A."/>
            <person name="Sharon I."/>
            <person name="Castelle C.J."/>
            <person name="Probst A.J."/>
            <person name="Thomas B.C."/>
            <person name="Singh A."/>
            <person name="Wilkins M.J."/>
            <person name="Karaoz U."/>
            <person name="Brodie E.L."/>
            <person name="Williams K.H."/>
            <person name="Hubbard S.S."/>
            <person name="Banfield J.F."/>
        </authorList>
    </citation>
    <scope>NUCLEOTIDE SEQUENCE [LARGE SCALE GENOMIC DNA]</scope>
</reference>
<organism evidence="3 4">
    <name type="scientific">Candidatus Glassbacteria bacterium RIFCSPLOWO2_12_FULL_58_11</name>
    <dbReference type="NCBI Taxonomy" id="1817867"/>
    <lineage>
        <taxon>Bacteria</taxon>
        <taxon>Candidatus Glassiibacteriota</taxon>
    </lineage>
</organism>
<dbReference type="STRING" id="1817867.A3F83_16455"/>
<dbReference type="InterPro" id="IPR012341">
    <property type="entry name" value="6hp_glycosidase-like_sf"/>
</dbReference>
<protein>
    <recommendedName>
        <fullName evidence="5">Glucuronyl hydrolase</fullName>
    </recommendedName>
</protein>
<dbReference type="PANTHER" id="PTHR36845:SF1">
    <property type="entry name" value="HYDROLASE, PUTATIVE (AFU_ORTHOLOGUE AFUA_7G05090)-RELATED"/>
    <property type="match status" value="1"/>
</dbReference>
<accession>A0A1F5YTE1</accession>
<name>A0A1F5YTE1_9BACT</name>
<evidence type="ECO:0000313" key="4">
    <source>
        <dbReference type="Proteomes" id="UP000179129"/>
    </source>
</evidence>
<dbReference type="Proteomes" id="UP000179129">
    <property type="component" value="Unassembled WGS sequence"/>
</dbReference>
<dbReference type="InterPro" id="IPR052369">
    <property type="entry name" value="UG_Glycosaminoglycan_Hydrolase"/>
</dbReference>
<sequence length="368" mass="41300">MTEQLRLQALDYTAASLRRTVAELGDSFPVATEQGVWKKDSGGWTGGYFAGMLWLMYIRTGDSYWLDQARRYTGLLEGNKSDDNNIDIGILFWPSFALGYSASPQQYFRETALEGARTMLKRFIPGGGYLQNWGALGNKEQMGYVIIDCLINLDLLYWATDETGDSVFARAATSHAERTRIAHVRPDNSSYQVVELDPATGRKLRGFHKQGYADESTWSRGQAWGIYGFSRVYFRTGDPVFMETAMKMADWFIDHLPADYVPYWDFSAPGIPDDARDSSAGSMAASGMLEIAAQVKDPEKSSKYREAAGKILSSLTRNYLTRGLPGNPDGVLTGGTYFYQIGSSVNQANIWGDFYYLEALLRWAEKRR</sequence>
<dbReference type="EMBL" id="MFIX01000141">
    <property type="protein sequence ID" value="OGG03470.1"/>
    <property type="molecule type" value="Genomic_DNA"/>
</dbReference>